<protein>
    <recommendedName>
        <fullName evidence="1">site-specific DNA-methyltransferase (adenine-specific)</fullName>
        <ecNumber evidence="1">2.1.1.72</ecNumber>
    </recommendedName>
</protein>
<dbReference type="PRINTS" id="PR00507">
    <property type="entry name" value="N12N6MTFRASE"/>
</dbReference>
<dbReference type="GO" id="GO:0003677">
    <property type="term" value="F:DNA binding"/>
    <property type="evidence" value="ECO:0007669"/>
    <property type="project" value="InterPro"/>
</dbReference>
<reference evidence="9" key="1">
    <citation type="submission" date="2021-01" db="EMBL/GenBank/DDBJ databases">
        <title>Whole genome shotgun sequence of Dactylosporangium siamense NBRC 106093.</title>
        <authorList>
            <person name="Komaki H."/>
            <person name="Tamura T."/>
        </authorList>
    </citation>
    <scope>NUCLEOTIDE SEQUENCE</scope>
    <source>
        <strain evidence="9">NBRC 106093</strain>
    </source>
</reference>
<evidence type="ECO:0000313" key="10">
    <source>
        <dbReference type="Proteomes" id="UP000660611"/>
    </source>
</evidence>
<evidence type="ECO:0000256" key="5">
    <source>
        <dbReference type="ARBA" id="ARBA00022747"/>
    </source>
</evidence>
<comment type="catalytic activity">
    <reaction evidence="6">
        <text>a 2'-deoxyadenosine in DNA + S-adenosyl-L-methionine = an N(6)-methyl-2'-deoxyadenosine in DNA + S-adenosyl-L-homocysteine + H(+)</text>
        <dbReference type="Rhea" id="RHEA:15197"/>
        <dbReference type="Rhea" id="RHEA-COMP:12418"/>
        <dbReference type="Rhea" id="RHEA-COMP:12419"/>
        <dbReference type="ChEBI" id="CHEBI:15378"/>
        <dbReference type="ChEBI" id="CHEBI:57856"/>
        <dbReference type="ChEBI" id="CHEBI:59789"/>
        <dbReference type="ChEBI" id="CHEBI:90615"/>
        <dbReference type="ChEBI" id="CHEBI:90616"/>
        <dbReference type="EC" id="2.1.1.72"/>
    </reaction>
</comment>
<keyword evidence="10" id="KW-1185">Reference proteome</keyword>
<evidence type="ECO:0000256" key="3">
    <source>
        <dbReference type="ARBA" id="ARBA00022679"/>
    </source>
</evidence>
<keyword evidence="4" id="KW-0949">S-adenosyl-L-methionine</keyword>
<dbReference type="Proteomes" id="UP000660611">
    <property type="component" value="Unassembled WGS sequence"/>
</dbReference>
<dbReference type="EC" id="2.1.1.72" evidence="1"/>
<dbReference type="GO" id="GO:0009007">
    <property type="term" value="F:site-specific DNA-methyltransferase (adenine-specific) activity"/>
    <property type="evidence" value="ECO:0007669"/>
    <property type="project" value="UniProtKB-EC"/>
</dbReference>
<comment type="caution">
    <text evidence="9">The sequence shown here is derived from an EMBL/GenBank/DDBJ whole genome shotgun (WGS) entry which is preliminary data.</text>
</comment>
<evidence type="ECO:0000256" key="1">
    <source>
        <dbReference type="ARBA" id="ARBA00011900"/>
    </source>
</evidence>
<evidence type="ECO:0000313" key="9">
    <source>
        <dbReference type="EMBL" id="GIG53197.1"/>
    </source>
</evidence>
<dbReference type="Pfam" id="PF02384">
    <property type="entry name" value="N6_Mtase"/>
    <property type="match status" value="1"/>
</dbReference>
<accession>A0A919PZB6</accession>
<dbReference type="InterPro" id="IPR051537">
    <property type="entry name" value="DNA_Adenine_Mtase"/>
</dbReference>
<keyword evidence="3" id="KW-0808">Transferase</keyword>
<dbReference type="RefSeq" id="WP_203854794.1">
    <property type="nucleotide sequence ID" value="NZ_BAAAVW010000030.1"/>
</dbReference>
<dbReference type="PANTHER" id="PTHR42933">
    <property type="entry name" value="SLR6095 PROTEIN"/>
    <property type="match status" value="1"/>
</dbReference>
<dbReference type="InterPro" id="IPR003356">
    <property type="entry name" value="DNA_methylase_A-5"/>
</dbReference>
<gene>
    <name evidence="9" type="ORF">Dsi01nite_112380</name>
</gene>
<evidence type="ECO:0000256" key="2">
    <source>
        <dbReference type="ARBA" id="ARBA00022603"/>
    </source>
</evidence>
<dbReference type="GO" id="GO:0008170">
    <property type="term" value="F:N-methyltransferase activity"/>
    <property type="evidence" value="ECO:0007669"/>
    <property type="project" value="InterPro"/>
</dbReference>
<proteinExistence type="predicted"/>
<feature type="region of interest" description="Disordered" evidence="7">
    <location>
        <begin position="23"/>
        <end position="47"/>
    </location>
</feature>
<keyword evidence="5" id="KW-0680">Restriction system</keyword>
<dbReference type="Gene3D" id="3.40.50.150">
    <property type="entry name" value="Vaccinia Virus protein VP39"/>
    <property type="match status" value="1"/>
</dbReference>
<dbReference type="GO" id="GO:0009307">
    <property type="term" value="P:DNA restriction-modification system"/>
    <property type="evidence" value="ECO:0007669"/>
    <property type="project" value="UniProtKB-KW"/>
</dbReference>
<evidence type="ECO:0000256" key="7">
    <source>
        <dbReference type="SAM" id="MobiDB-lite"/>
    </source>
</evidence>
<evidence type="ECO:0000256" key="6">
    <source>
        <dbReference type="ARBA" id="ARBA00047942"/>
    </source>
</evidence>
<dbReference type="AlphaFoldDB" id="A0A919PZB6"/>
<dbReference type="SUPFAM" id="SSF53335">
    <property type="entry name" value="S-adenosyl-L-methionine-dependent methyltransferases"/>
    <property type="match status" value="1"/>
</dbReference>
<dbReference type="PANTHER" id="PTHR42933:SF1">
    <property type="entry name" value="SITE-SPECIFIC DNA-METHYLTRANSFERASE (ADENINE-SPECIFIC)"/>
    <property type="match status" value="1"/>
</dbReference>
<feature type="domain" description="DNA methylase adenine-specific" evidence="8">
    <location>
        <begin position="181"/>
        <end position="285"/>
    </location>
</feature>
<keyword evidence="2" id="KW-0489">Methyltransferase</keyword>
<evidence type="ECO:0000259" key="8">
    <source>
        <dbReference type="Pfam" id="PF02384"/>
    </source>
</evidence>
<dbReference type="GO" id="GO:0032259">
    <property type="term" value="P:methylation"/>
    <property type="evidence" value="ECO:0007669"/>
    <property type="project" value="UniProtKB-KW"/>
</dbReference>
<dbReference type="EMBL" id="BONQ01000222">
    <property type="protein sequence ID" value="GIG53197.1"/>
    <property type="molecule type" value="Genomic_DNA"/>
</dbReference>
<organism evidence="9 10">
    <name type="scientific">Dactylosporangium siamense</name>
    <dbReference type="NCBI Taxonomy" id="685454"/>
    <lineage>
        <taxon>Bacteria</taxon>
        <taxon>Bacillati</taxon>
        <taxon>Actinomycetota</taxon>
        <taxon>Actinomycetes</taxon>
        <taxon>Micromonosporales</taxon>
        <taxon>Micromonosporaceae</taxon>
        <taxon>Dactylosporangium</taxon>
    </lineage>
</organism>
<sequence>MTPTNGRRPEVDQPQLALFELATHPVPAAPRRRRPSSAPADPTEHTRRVAAAVDAAWRREHGSGTELHIPTSVVAALALIAQADPDGPDLADQVTALDPNALGRLLHHIWRSFMLTRGDLAVRVAPLVAWLHQGPSDTQLTGAHAVARAALDAGQLHLTGHPDRRHATDLFGELLQLMRGPKVAASRGAYYTPPGAADALTHIVGVADAAPGASIADPAAGTGILLLSAARRLREHGKDPADFRWYGNDIDELAAACLAVNDHLWGLGTSVFIAATDGLNPDWHRQAVADRATGSDIARAARAVEAVNALTRRAA</sequence>
<evidence type="ECO:0000256" key="4">
    <source>
        <dbReference type="ARBA" id="ARBA00022691"/>
    </source>
</evidence>
<dbReference type="InterPro" id="IPR029063">
    <property type="entry name" value="SAM-dependent_MTases_sf"/>
</dbReference>
<name>A0A919PZB6_9ACTN</name>